<keyword evidence="4" id="KW-0812">Transmembrane</keyword>
<comment type="caution">
    <text evidence="6">The sequence shown here is derived from an EMBL/GenBank/DDBJ whole genome shotgun (WGS) entry which is preliminary data.</text>
</comment>
<protein>
    <recommendedName>
        <fullName evidence="5">KEN domain-containing protein</fullName>
    </recommendedName>
</protein>
<gene>
    <name evidence="6" type="ORF">NEDG_00698</name>
</gene>
<evidence type="ECO:0000313" key="6">
    <source>
        <dbReference type="EMBL" id="OAG29565.1"/>
    </source>
</evidence>
<dbReference type="RefSeq" id="XP_067544213.1">
    <property type="nucleotide sequence ID" value="XM_067688116.1"/>
</dbReference>
<dbReference type="InterPro" id="IPR038357">
    <property type="entry name" value="KEN_sf"/>
</dbReference>
<keyword evidence="7" id="KW-1185">Reference proteome</keyword>
<keyword evidence="4" id="KW-1133">Transmembrane helix</keyword>
<dbReference type="InterPro" id="IPR045133">
    <property type="entry name" value="IRE1/2-like"/>
</dbReference>
<dbReference type="STRING" id="1805483.A0A177EC93"/>
<dbReference type="VEuPathDB" id="MicrosporidiaDB:NEDG_00698"/>
<proteinExistence type="predicted"/>
<keyword evidence="1" id="KW-0732">Signal</keyword>
<dbReference type="Pfam" id="PF06479">
    <property type="entry name" value="Ribonuc_2-5A"/>
    <property type="match status" value="1"/>
</dbReference>
<organism evidence="6 7">
    <name type="scientific">Nematocida displodere</name>
    <dbReference type="NCBI Taxonomy" id="1805483"/>
    <lineage>
        <taxon>Eukaryota</taxon>
        <taxon>Fungi</taxon>
        <taxon>Fungi incertae sedis</taxon>
        <taxon>Microsporidia</taxon>
        <taxon>Nematocida</taxon>
    </lineage>
</organism>
<dbReference type="AlphaFoldDB" id="A0A177EC93"/>
<feature type="transmembrane region" description="Helical" evidence="4">
    <location>
        <begin position="224"/>
        <end position="249"/>
    </location>
</feature>
<dbReference type="GO" id="GO:0005524">
    <property type="term" value="F:ATP binding"/>
    <property type="evidence" value="ECO:0007669"/>
    <property type="project" value="UniProtKB-KW"/>
</dbReference>
<sequence>MRIVPALLFGLVSAGVDTLMKEKCAEERYLVFRKGDTLSVYDMYREEISKQVELGWDRALVAENMEIGVWVSEGLGERGENGLVSVEMDKRFERSFRESSLAKKAPSVERLPAATIQERSILTKESRIGVEYLYMPDGVIVLLYNETVFKVFTPEGVTETVKRDLRTGVKKSLVKRNDRHIDPINKLEGVYGADAIYFLKYLNGYYYLSEAYLSEIEEDTAETAAYVFGLLISLGAVILGVLGVLPWGIRVFLASRSPIEVFGESEYPIYRHGQLFGHKKVLVLALDLRNEGNSRLFHNLGLLKRLGVADSGVYVEESRHRVLLAYDGGVVSLGWLLVHGQAEEVHRAMLETVKAVESVHEKGHFNLSLTIDNVFVHPGTYTVSLLGVERLERAPAPAHLHKDFTELGLLFYTVYLKKNHLPAPAATESVPKKISEQVLPYRFSHRASLFLGCKPGADVELLDCISLLLDPEHRTLPEIARHPVFWTVVEKFEFLAHFSDYVFDHPQDQVIETSQAFLQAEKDPSSWSVYINIDIFEGLTKHGKYYYNCKVIRDLYRIVRNNGRHFQSIPEKGRRLLGKNLLDYTTYFLDTFPYLVIFADIVTQEKELRDISEWSKTEVWGGGSRGSPN</sequence>
<dbReference type="GO" id="GO:0004521">
    <property type="term" value="F:RNA endonuclease activity"/>
    <property type="evidence" value="ECO:0007669"/>
    <property type="project" value="InterPro"/>
</dbReference>
<evidence type="ECO:0000259" key="5">
    <source>
        <dbReference type="PROSITE" id="PS51392"/>
    </source>
</evidence>
<dbReference type="PANTHER" id="PTHR13954:SF6">
    <property type="entry name" value="NON-SPECIFIC SERINE_THREONINE PROTEIN KINASE"/>
    <property type="match status" value="1"/>
</dbReference>
<feature type="domain" description="KEN" evidence="5">
    <location>
        <begin position="488"/>
        <end position="621"/>
    </location>
</feature>
<dbReference type="GO" id="GO:0004674">
    <property type="term" value="F:protein serine/threonine kinase activity"/>
    <property type="evidence" value="ECO:0007669"/>
    <property type="project" value="InterPro"/>
</dbReference>
<dbReference type="Gene3D" id="1.20.1440.180">
    <property type="entry name" value="KEN domain"/>
    <property type="match status" value="1"/>
</dbReference>
<evidence type="ECO:0000256" key="4">
    <source>
        <dbReference type="SAM" id="Phobius"/>
    </source>
</evidence>
<accession>A0A177EC93</accession>
<evidence type="ECO:0000256" key="1">
    <source>
        <dbReference type="ARBA" id="ARBA00022729"/>
    </source>
</evidence>
<evidence type="ECO:0000256" key="2">
    <source>
        <dbReference type="ARBA" id="ARBA00022741"/>
    </source>
</evidence>
<evidence type="ECO:0000313" key="7">
    <source>
        <dbReference type="Proteomes" id="UP000185944"/>
    </source>
</evidence>
<dbReference type="GO" id="GO:0030968">
    <property type="term" value="P:endoplasmic reticulum unfolded protein response"/>
    <property type="evidence" value="ECO:0007669"/>
    <property type="project" value="InterPro"/>
</dbReference>
<reference evidence="6 7" key="1">
    <citation type="submission" date="2016-02" db="EMBL/GenBank/DDBJ databases">
        <title>Discovery of a natural microsporidian pathogen with a broad tissue tropism in Caenorhabditis elegans.</title>
        <authorList>
            <person name="Luallen R.J."/>
            <person name="Reinke A.W."/>
            <person name="Tong L."/>
            <person name="Botts M.R."/>
            <person name="Felix M.-A."/>
            <person name="Troemel E.R."/>
        </authorList>
    </citation>
    <scope>NUCLEOTIDE SEQUENCE [LARGE SCALE GENOMIC DNA]</scope>
    <source>
        <strain evidence="6 7">JUm2807</strain>
    </source>
</reference>
<name>A0A177EC93_9MICR</name>
<dbReference type="OrthoDB" id="63989at2759"/>
<dbReference type="InterPro" id="IPR010513">
    <property type="entry name" value="KEN_dom"/>
</dbReference>
<keyword evidence="3" id="KW-0067">ATP-binding</keyword>
<dbReference type="PANTHER" id="PTHR13954">
    <property type="entry name" value="IRE1-RELATED"/>
    <property type="match status" value="1"/>
</dbReference>
<keyword evidence="4" id="KW-0472">Membrane</keyword>
<keyword evidence="2" id="KW-0547">Nucleotide-binding</keyword>
<dbReference type="Proteomes" id="UP000185944">
    <property type="component" value="Unassembled WGS sequence"/>
</dbReference>
<evidence type="ECO:0000256" key="3">
    <source>
        <dbReference type="ARBA" id="ARBA00022840"/>
    </source>
</evidence>
<dbReference type="PROSITE" id="PS51392">
    <property type="entry name" value="KEN"/>
    <property type="match status" value="1"/>
</dbReference>
<dbReference type="GeneID" id="93647048"/>
<dbReference type="GO" id="GO:0006397">
    <property type="term" value="P:mRNA processing"/>
    <property type="evidence" value="ECO:0007669"/>
    <property type="project" value="InterPro"/>
</dbReference>
<dbReference type="EMBL" id="LTDL01000040">
    <property type="protein sequence ID" value="OAG29565.1"/>
    <property type="molecule type" value="Genomic_DNA"/>
</dbReference>